<dbReference type="CDD" id="cd00067">
    <property type="entry name" value="GAL4"/>
    <property type="match status" value="1"/>
</dbReference>
<dbReference type="InterPro" id="IPR052360">
    <property type="entry name" value="Transcr_Regulatory_Proteins"/>
</dbReference>
<protein>
    <recommendedName>
        <fullName evidence="7">Zn(2)-C6 fungal-type domain-containing protein</fullName>
    </recommendedName>
</protein>
<dbReference type="GO" id="GO:0008270">
    <property type="term" value="F:zinc ion binding"/>
    <property type="evidence" value="ECO:0007669"/>
    <property type="project" value="InterPro"/>
</dbReference>
<sequence length="452" mass="51378">MARKGSHKVRTGCHTCKKRKVKCDETKPRCLRCTKTSRKCDGYTPSLPPGLASYSWIDLLGKRPIIPALTARRNTADGRALEFYHLVVAPAFSRFPGDDFWTRMVAQASLQEPAVHHAVVAISSFYELVDSGPFEKVVGSEKGRYAVVQYNRALQELRQMRDESVVLFVCVLFICIEALREDKQGAMTHCRYGIKVFNGSQGSGSQWAREYFRPLFVRLTCCPYFFGATIDYFPSPAGAEEEDVSGPHGSWDVCRYRMDLMVMRCVRFVREYEIPAPNLPPKPPPNYSSYGERRDRLVAMLDVWLASYDGLFARLPPPADNLSPYLMMVMMCLVCRIWVSACGAQDEMAYDEHLETFAEIVDLARQAAEVEKAKMQSNRTTLHRSKFVLEMGFVPTLYFVVIKCRNLALRQAALDYMTMLAPERENLWNATLLYSVGKKIIELEHGESSKTV</sequence>
<comment type="caution">
    <text evidence="8">The sequence shown here is derived from an EMBL/GenBank/DDBJ whole genome shotgun (WGS) entry which is preliminary data.</text>
</comment>
<dbReference type="SMART" id="SM00066">
    <property type="entry name" value="GAL4"/>
    <property type="match status" value="1"/>
</dbReference>
<evidence type="ECO:0000256" key="1">
    <source>
        <dbReference type="ARBA" id="ARBA00022723"/>
    </source>
</evidence>
<keyword evidence="6" id="KW-0539">Nucleus</keyword>
<gene>
    <name evidence="8" type="ORF">B0T14DRAFT_403722</name>
</gene>
<dbReference type="PANTHER" id="PTHR36206">
    <property type="entry name" value="ASPERCRYPTIN BIOSYNTHESIS CLUSTER-SPECIFIC TRANSCRIPTION REGULATOR ATNN-RELATED"/>
    <property type="match status" value="1"/>
</dbReference>
<organism evidence="8 9">
    <name type="scientific">Immersiella caudata</name>
    <dbReference type="NCBI Taxonomy" id="314043"/>
    <lineage>
        <taxon>Eukaryota</taxon>
        <taxon>Fungi</taxon>
        <taxon>Dikarya</taxon>
        <taxon>Ascomycota</taxon>
        <taxon>Pezizomycotina</taxon>
        <taxon>Sordariomycetes</taxon>
        <taxon>Sordariomycetidae</taxon>
        <taxon>Sordariales</taxon>
        <taxon>Lasiosphaeriaceae</taxon>
        <taxon>Immersiella</taxon>
    </lineage>
</organism>
<dbReference type="EMBL" id="JAULSU010000002">
    <property type="protein sequence ID" value="KAK0627719.1"/>
    <property type="molecule type" value="Genomic_DNA"/>
</dbReference>
<name>A0AA39X5J5_9PEZI</name>
<dbReference type="GO" id="GO:0000981">
    <property type="term" value="F:DNA-binding transcription factor activity, RNA polymerase II-specific"/>
    <property type="evidence" value="ECO:0007669"/>
    <property type="project" value="InterPro"/>
</dbReference>
<keyword evidence="5" id="KW-0804">Transcription</keyword>
<dbReference type="GO" id="GO:0003677">
    <property type="term" value="F:DNA binding"/>
    <property type="evidence" value="ECO:0007669"/>
    <property type="project" value="UniProtKB-KW"/>
</dbReference>
<keyword evidence="3" id="KW-0805">Transcription regulation</keyword>
<dbReference type="PANTHER" id="PTHR36206:SF16">
    <property type="entry name" value="TRANSCRIPTION FACTOR DOMAIN-CONTAINING PROTEIN-RELATED"/>
    <property type="match status" value="1"/>
</dbReference>
<dbReference type="PROSITE" id="PS00463">
    <property type="entry name" value="ZN2_CY6_FUNGAL_1"/>
    <property type="match status" value="1"/>
</dbReference>
<dbReference type="PROSITE" id="PS50048">
    <property type="entry name" value="ZN2_CY6_FUNGAL_2"/>
    <property type="match status" value="1"/>
</dbReference>
<dbReference type="Gene3D" id="4.10.240.10">
    <property type="entry name" value="Zn(2)-C6 fungal-type DNA-binding domain"/>
    <property type="match status" value="1"/>
</dbReference>
<accession>A0AA39X5J5</accession>
<dbReference type="Pfam" id="PF00172">
    <property type="entry name" value="Zn_clus"/>
    <property type="match status" value="1"/>
</dbReference>
<feature type="domain" description="Zn(2)-C6 fungal-type" evidence="7">
    <location>
        <begin position="12"/>
        <end position="40"/>
    </location>
</feature>
<evidence type="ECO:0000259" key="7">
    <source>
        <dbReference type="PROSITE" id="PS50048"/>
    </source>
</evidence>
<dbReference type="InterPro" id="IPR036864">
    <property type="entry name" value="Zn2-C6_fun-type_DNA-bd_sf"/>
</dbReference>
<evidence type="ECO:0000256" key="5">
    <source>
        <dbReference type="ARBA" id="ARBA00023163"/>
    </source>
</evidence>
<evidence type="ECO:0000256" key="3">
    <source>
        <dbReference type="ARBA" id="ARBA00023015"/>
    </source>
</evidence>
<evidence type="ECO:0000256" key="2">
    <source>
        <dbReference type="ARBA" id="ARBA00022833"/>
    </source>
</evidence>
<feature type="non-terminal residue" evidence="8">
    <location>
        <position position="452"/>
    </location>
</feature>
<keyword evidence="2" id="KW-0862">Zinc</keyword>
<evidence type="ECO:0000313" key="8">
    <source>
        <dbReference type="EMBL" id="KAK0627719.1"/>
    </source>
</evidence>
<evidence type="ECO:0000256" key="4">
    <source>
        <dbReference type="ARBA" id="ARBA00023125"/>
    </source>
</evidence>
<proteinExistence type="predicted"/>
<evidence type="ECO:0000256" key="6">
    <source>
        <dbReference type="ARBA" id="ARBA00023242"/>
    </source>
</evidence>
<dbReference type="AlphaFoldDB" id="A0AA39X5J5"/>
<evidence type="ECO:0000313" key="9">
    <source>
        <dbReference type="Proteomes" id="UP001175000"/>
    </source>
</evidence>
<dbReference type="SUPFAM" id="SSF57701">
    <property type="entry name" value="Zn2/Cys6 DNA-binding domain"/>
    <property type="match status" value="1"/>
</dbReference>
<keyword evidence="4" id="KW-0238">DNA-binding</keyword>
<reference evidence="8" key="1">
    <citation type="submission" date="2023-06" db="EMBL/GenBank/DDBJ databases">
        <title>Genome-scale phylogeny and comparative genomics of the fungal order Sordariales.</title>
        <authorList>
            <consortium name="Lawrence Berkeley National Laboratory"/>
            <person name="Hensen N."/>
            <person name="Bonometti L."/>
            <person name="Westerberg I."/>
            <person name="Brannstrom I.O."/>
            <person name="Guillou S."/>
            <person name="Cros-Aarteil S."/>
            <person name="Calhoun S."/>
            <person name="Haridas S."/>
            <person name="Kuo A."/>
            <person name="Mondo S."/>
            <person name="Pangilinan J."/>
            <person name="Riley R."/>
            <person name="Labutti K."/>
            <person name="Andreopoulos B."/>
            <person name="Lipzen A."/>
            <person name="Chen C."/>
            <person name="Yanf M."/>
            <person name="Daum C."/>
            <person name="Ng V."/>
            <person name="Clum A."/>
            <person name="Steindorff A."/>
            <person name="Ohm R."/>
            <person name="Martin F."/>
            <person name="Silar P."/>
            <person name="Natvig D."/>
            <person name="Lalanne C."/>
            <person name="Gautier V."/>
            <person name="Ament-Velasquez S.L."/>
            <person name="Kruys A."/>
            <person name="Hutchinson M.I."/>
            <person name="Powell A.J."/>
            <person name="Barry K."/>
            <person name="Miller A.N."/>
            <person name="Grigoriev I.V."/>
            <person name="Debuchy R."/>
            <person name="Gladieux P."/>
            <person name="Thoren M.H."/>
            <person name="Johannesson H."/>
        </authorList>
    </citation>
    <scope>NUCLEOTIDE SEQUENCE</scope>
    <source>
        <strain evidence="8">CBS 606.72</strain>
    </source>
</reference>
<keyword evidence="1" id="KW-0479">Metal-binding</keyword>
<dbReference type="InterPro" id="IPR001138">
    <property type="entry name" value="Zn2Cys6_DnaBD"/>
</dbReference>
<dbReference type="Proteomes" id="UP001175000">
    <property type="component" value="Unassembled WGS sequence"/>
</dbReference>
<keyword evidence="9" id="KW-1185">Reference proteome</keyword>